<reference evidence="3" key="1">
    <citation type="submission" date="2020-01" db="EMBL/GenBank/DDBJ databases">
        <authorList>
            <consortium name="DOE Joint Genome Institute"/>
            <person name="Haridas S."/>
            <person name="Albert R."/>
            <person name="Binder M."/>
            <person name="Bloem J."/>
            <person name="Labutti K."/>
            <person name="Salamov A."/>
            <person name="Andreopoulos B."/>
            <person name="Baker S.E."/>
            <person name="Barry K."/>
            <person name="Bills G."/>
            <person name="Bluhm B.H."/>
            <person name="Cannon C."/>
            <person name="Castanera R."/>
            <person name="Culley D.E."/>
            <person name="Daum C."/>
            <person name="Ezra D."/>
            <person name="Gonzalez J.B."/>
            <person name="Henrissat B."/>
            <person name="Kuo A."/>
            <person name="Liang C."/>
            <person name="Lipzen A."/>
            <person name="Lutzoni F."/>
            <person name="Magnuson J."/>
            <person name="Mondo S."/>
            <person name="Nolan M."/>
            <person name="Ohm R."/>
            <person name="Pangilinan J."/>
            <person name="Park H.-J."/>
            <person name="Ramirez L."/>
            <person name="Alfaro M."/>
            <person name="Sun H."/>
            <person name="Tritt A."/>
            <person name="Yoshinaga Y."/>
            <person name="Zwiers L.-H."/>
            <person name="Turgeon B.G."/>
            <person name="Goodwin S.B."/>
            <person name="Spatafora J.W."/>
            <person name="Crous P.W."/>
            <person name="Grigoriev I.V."/>
        </authorList>
    </citation>
    <scope>NUCLEOTIDE SEQUENCE</scope>
    <source>
        <strain evidence="3">CBS 342.82</strain>
    </source>
</reference>
<dbReference type="GeneID" id="54365844"/>
<feature type="region of interest" description="Disordered" evidence="1">
    <location>
        <begin position="1020"/>
        <end position="1100"/>
    </location>
</feature>
<organism evidence="3">
    <name type="scientific">Dissoconium aciculare CBS 342.82</name>
    <dbReference type="NCBI Taxonomy" id="1314786"/>
    <lineage>
        <taxon>Eukaryota</taxon>
        <taxon>Fungi</taxon>
        <taxon>Dikarya</taxon>
        <taxon>Ascomycota</taxon>
        <taxon>Pezizomycotina</taxon>
        <taxon>Dothideomycetes</taxon>
        <taxon>Dothideomycetidae</taxon>
        <taxon>Mycosphaerellales</taxon>
        <taxon>Dissoconiaceae</taxon>
        <taxon>Dissoconium</taxon>
    </lineage>
</organism>
<feature type="compositionally biased region" description="Polar residues" evidence="1">
    <location>
        <begin position="351"/>
        <end position="367"/>
    </location>
</feature>
<name>A0A6J3LVK0_9PEZI</name>
<dbReference type="PANTHER" id="PTHR16469">
    <property type="entry name" value="UBIQUITIN-ASSOCIATED AND SH3 DOMAIN-CONTAINING BA-RELATED"/>
    <property type="match status" value="1"/>
</dbReference>
<feature type="region of interest" description="Disordered" evidence="1">
    <location>
        <begin position="802"/>
        <end position="933"/>
    </location>
</feature>
<feature type="compositionally biased region" description="Basic and acidic residues" evidence="1">
    <location>
        <begin position="900"/>
        <end position="910"/>
    </location>
</feature>
<feature type="compositionally biased region" description="Low complexity" evidence="1">
    <location>
        <begin position="506"/>
        <end position="523"/>
    </location>
</feature>
<keyword evidence="2" id="KW-1185">Reference proteome</keyword>
<evidence type="ECO:0000313" key="3">
    <source>
        <dbReference type="RefSeq" id="XP_033455683.1"/>
    </source>
</evidence>
<gene>
    <name evidence="3" type="ORF">K489DRAFT_413477</name>
</gene>
<dbReference type="OrthoDB" id="3898179at2759"/>
<feature type="compositionally biased region" description="Polar residues" evidence="1">
    <location>
        <begin position="666"/>
        <end position="689"/>
    </location>
</feature>
<feature type="compositionally biased region" description="Basic residues" evidence="1">
    <location>
        <begin position="324"/>
        <end position="343"/>
    </location>
</feature>
<feature type="compositionally biased region" description="Basic residues" evidence="1">
    <location>
        <begin position="85"/>
        <end position="94"/>
    </location>
</feature>
<feature type="compositionally biased region" description="Polar residues" evidence="1">
    <location>
        <begin position="812"/>
        <end position="826"/>
    </location>
</feature>
<feature type="region of interest" description="Disordered" evidence="1">
    <location>
        <begin position="242"/>
        <end position="367"/>
    </location>
</feature>
<feature type="region of interest" description="Disordered" evidence="1">
    <location>
        <begin position="563"/>
        <end position="647"/>
    </location>
</feature>
<dbReference type="SUPFAM" id="SSF53254">
    <property type="entry name" value="Phosphoglycerate mutase-like"/>
    <property type="match status" value="1"/>
</dbReference>
<sequence>MAQPPAIVIIARHGMRLDAADQSWHLSTPTPYDPPLTYGGWNQSRALGMRIASLLHAREQEADAPSHHHGTTSPPHSGHAANTHHSNRKRKRKHRVVIHSSPFLRCLQTGVAIAAGMAQYEPPREAVISPSNSRPNLTRYRTAAQLYSATARFRSMDPSSLAPHLASIAEPRNDFAHDLARKSLQHEHRRHRQAKMRVDPFLGEWMNPQYFEHITPPPPSCMMLATAKVELMHNESVDVYIPNAPTTKPSPDLWNGTQNHSGASRESPLDDWSSMHDGLTMAGPSHRRDRASSTSSVGSNDSGSGRSPFRSGHVLQPLTSTFSHHSHHQHHSNHHHHGHHHGSHVNNSNSDSFTYTPPTPSYSVSNSDHIPRGYVSHARNACVNVDRNWDSSRPPLEWGDGGELGEEWSSMHRRFRRGLNNLMEWYSQHNADDRGEDALGFDQAERGNGEEDEQEDLVLILVTHGAGCNALIGALTNQPVLLDVGMASLTMAVRREEAPTLLPRRSSSMSISQVMNSSHSGSPGPSPGNFNEGRRRSSNLDIGLSNMYDMKIVASSEHLRAAPDPNKQHVNASNAASSANHSREHGTRSRRHRAGSNSDARRESSTDPDRHRSRSRSNTSTALGSIRRPSLQSGMPSRQPSRQNSISGLSRVESFTNVIPVFSTSVGLWQPPGSGSASMESSARNSPATFTLGDHSQPHSPPPPIFTPPLEEQRRPSIQHNMMLDFANSPPDSRVQSPRIMPSPSLLTGDTTEGGLSPHTRPKDENDDTDDDNKSTQRDSVLGASESHDHLLTMAAAGVAVTASPPKDSAPPAQSLSPAETATPSSDPDDHLAEPPTSLVPPPTIRRGLSQRGLWGSRPTGDAIPHRFDLKSKRRWTSATQPTGPLTREEISEILSSGDESSHRRIKAADKNAAGLPRSTSTSQLYSSSPSSSSSLSAAEISASLPLPVPFSLPPAFTAPSSPLCHGHDHDRVPSTPASEVSTLAGEQGAKLPTLPNPPAIVPKFALLPPPIAGVVSEFATTTTSPSGPDLTPAASDASMSLLEDDHHNEGEKPMMQSCSTPPSASASDTTPAPAPAAAAATPSLWQAPAARRNSGLSTQ</sequence>
<feature type="region of interest" description="Disordered" evidence="1">
    <location>
        <begin position="666"/>
        <end position="711"/>
    </location>
</feature>
<feature type="compositionally biased region" description="Polar residues" evidence="1">
    <location>
        <begin position="630"/>
        <end position="647"/>
    </location>
</feature>
<dbReference type="InterPro" id="IPR029033">
    <property type="entry name" value="His_PPase_superfam"/>
</dbReference>
<feature type="compositionally biased region" description="Low complexity" evidence="1">
    <location>
        <begin position="571"/>
        <end position="580"/>
    </location>
</feature>
<dbReference type="PANTHER" id="PTHR16469:SF27">
    <property type="entry name" value="UBIQUITIN-ASSOCIATED AND SH3 DOMAIN-CONTAINING BA-RELATED"/>
    <property type="match status" value="1"/>
</dbReference>
<dbReference type="Gene3D" id="3.40.50.1240">
    <property type="entry name" value="Phosphoglycerate mutase-like"/>
    <property type="match status" value="2"/>
</dbReference>
<dbReference type="AlphaFoldDB" id="A0A6J3LVK0"/>
<reference evidence="3" key="2">
    <citation type="submission" date="2020-04" db="EMBL/GenBank/DDBJ databases">
        <authorList>
            <consortium name="NCBI Genome Project"/>
        </authorList>
    </citation>
    <scope>NUCLEOTIDE SEQUENCE</scope>
    <source>
        <strain evidence="3">CBS 342.82</strain>
    </source>
</reference>
<protein>
    <recommendedName>
        <fullName evidence="4">Phosphoglycerate mutase-like protein</fullName>
    </recommendedName>
</protein>
<dbReference type="InterPro" id="IPR051710">
    <property type="entry name" value="Phosphatase_SH3-domain"/>
</dbReference>
<feature type="region of interest" description="Disordered" evidence="1">
    <location>
        <begin position="962"/>
        <end position="995"/>
    </location>
</feature>
<feature type="region of interest" description="Disordered" evidence="1">
    <location>
        <begin position="723"/>
        <end position="785"/>
    </location>
</feature>
<feature type="compositionally biased region" description="Low complexity" evidence="1">
    <location>
        <begin position="292"/>
        <end position="307"/>
    </location>
</feature>
<reference evidence="3" key="3">
    <citation type="submission" date="2025-08" db="UniProtKB">
        <authorList>
            <consortium name="RefSeq"/>
        </authorList>
    </citation>
    <scope>IDENTIFICATION</scope>
    <source>
        <strain evidence="3">CBS 342.82</strain>
    </source>
</reference>
<feature type="compositionally biased region" description="Basic and acidic residues" evidence="1">
    <location>
        <begin position="599"/>
        <end position="610"/>
    </location>
</feature>
<feature type="region of interest" description="Disordered" evidence="1">
    <location>
        <begin position="59"/>
        <end position="94"/>
    </location>
</feature>
<evidence type="ECO:0000256" key="1">
    <source>
        <dbReference type="SAM" id="MobiDB-lite"/>
    </source>
</evidence>
<feature type="compositionally biased region" description="Polar residues" evidence="1">
    <location>
        <begin position="244"/>
        <end position="264"/>
    </location>
</feature>
<feature type="compositionally biased region" description="Low complexity" evidence="1">
    <location>
        <begin position="919"/>
        <end position="933"/>
    </location>
</feature>
<dbReference type="RefSeq" id="XP_033455683.1">
    <property type="nucleotide sequence ID" value="XM_033608045.1"/>
</dbReference>
<dbReference type="Proteomes" id="UP000504637">
    <property type="component" value="Unplaced"/>
</dbReference>
<feature type="region of interest" description="Disordered" evidence="1">
    <location>
        <begin position="500"/>
        <end position="538"/>
    </location>
</feature>
<feature type="compositionally biased region" description="Basic and acidic residues" evidence="1">
    <location>
        <begin position="1044"/>
        <end position="1053"/>
    </location>
</feature>
<evidence type="ECO:0000313" key="2">
    <source>
        <dbReference type="Proteomes" id="UP000504637"/>
    </source>
</evidence>
<feature type="compositionally biased region" description="Low complexity" evidence="1">
    <location>
        <begin position="1060"/>
        <end position="1091"/>
    </location>
</feature>
<proteinExistence type="predicted"/>
<evidence type="ECO:0008006" key="4">
    <source>
        <dbReference type="Google" id="ProtNLM"/>
    </source>
</evidence>
<accession>A0A6J3LVK0</accession>